<protein>
    <submittedName>
        <fullName evidence="1">Uncharacterized protein</fullName>
    </submittedName>
</protein>
<dbReference type="EMBL" id="BNBF01000032">
    <property type="protein sequence ID" value="GHG73335.1"/>
    <property type="molecule type" value="Genomic_DNA"/>
</dbReference>
<proteinExistence type="predicted"/>
<accession>A0A919F312</accession>
<dbReference type="AlphaFoldDB" id="A0A919F312"/>
<comment type="caution">
    <text evidence="1">The sequence shown here is derived from an EMBL/GenBank/DDBJ whole genome shotgun (WGS) entry which is preliminary data.</text>
</comment>
<sequence>MPESVRCCSGEYAGRFRPVASGPERCIIAMKYSRSGPMVAVQVAGWAACGAGGKPLGPVGAWVPPGCG</sequence>
<reference evidence="2" key="1">
    <citation type="journal article" date="2019" name="Int. J. Syst. Evol. Microbiol.">
        <title>The Global Catalogue of Microorganisms (GCM) 10K type strain sequencing project: providing services to taxonomists for standard genome sequencing and annotation.</title>
        <authorList>
            <consortium name="The Broad Institute Genomics Platform"/>
            <consortium name="The Broad Institute Genome Sequencing Center for Infectious Disease"/>
            <person name="Wu L."/>
            <person name="Ma J."/>
        </authorList>
    </citation>
    <scope>NUCLEOTIDE SEQUENCE [LARGE SCALE GENOMIC DNA]</scope>
    <source>
        <strain evidence="2">JCM 4253</strain>
    </source>
</reference>
<evidence type="ECO:0000313" key="2">
    <source>
        <dbReference type="Proteomes" id="UP000619355"/>
    </source>
</evidence>
<keyword evidence="2" id="KW-1185">Reference proteome</keyword>
<evidence type="ECO:0000313" key="1">
    <source>
        <dbReference type="EMBL" id="GHG73335.1"/>
    </source>
</evidence>
<name>A0A919F312_9ACTN</name>
<gene>
    <name evidence="1" type="ORF">GCM10018980_69680</name>
</gene>
<dbReference type="Proteomes" id="UP000619355">
    <property type="component" value="Unassembled WGS sequence"/>
</dbReference>
<organism evidence="1 2">
    <name type="scientific">Streptomyces capoamus</name>
    <dbReference type="NCBI Taxonomy" id="68183"/>
    <lineage>
        <taxon>Bacteria</taxon>
        <taxon>Bacillati</taxon>
        <taxon>Actinomycetota</taxon>
        <taxon>Actinomycetes</taxon>
        <taxon>Kitasatosporales</taxon>
        <taxon>Streptomycetaceae</taxon>
        <taxon>Streptomyces</taxon>
    </lineage>
</organism>